<dbReference type="InterPro" id="IPR015919">
    <property type="entry name" value="Cadherin-like_sf"/>
</dbReference>
<dbReference type="GO" id="GO:0000272">
    <property type="term" value="P:polysaccharide catabolic process"/>
    <property type="evidence" value="ECO:0007669"/>
    <property type="project" value="InterPro"/>
</dbReference>
<feature type="region of interest" description="Disordered" evidence="5">
    <location>
        <begin position="4292"/>
        <end position="4322"/>
    </location>
</feature>
<feature type="domain" description="Calx-beta" evidence="6">
    <location>
        <begin position="3611"/>
        <end position="3706"/>
    </location>
</feature>
<dbReference type="InterPro" id="IPR013783">
    <property type="entry name" value="Ig-like_fold"/>
</dbReference>
<evidence type="ECO:0000256" key="1">
    <source>
        <dbReference type="ARBA" id="ARBA00022729"/>
    </source>
</evidence>
<dbReference type="SUPFAM" id="SSF63446">
    <property type="entry name" value="Type I dockerin domain"/>
    <property type="match status" value="1"/>
</dbReference>
<evidence type="ECO:0000256" key="2">
    <source>
        <dbReference type="ARBA" id="ARBA00022737"/>
    </source>
</evidence>
<dbReference type="InterPro" id="IPR002105">
    <property type="entry name" value="Dockerin_1_rpt"/>
</dbReference>
<evidence type="ECO:0000256" key="5">
    <source>
        <dbReference type="SAM" id="MobiDB-lite"/>
    </source>
</evidence>
<dbReference type="Pfam" id="PF03160">
    <property type="entry name" value="Calx-beta"/>
    <property type="match status" value="3"/>
</dbReference>
<dbReference type="Pfam" id="PF17963">
    <property type="entry name" value="Big_9"/>
    <property type="match status" value="2"/>
</dbReference>
<feature type="domain" description="Calx-beta" evidence="6">
    <location>
        <begin position="3500"/>
        <end position="3595"/>
    </location>
</feature>
<dbReference type="Pfam" id="PF00404">
    <property type="entry name" value="Dockerin_1"/>
    <property type="match status" value="1"/>
</dbReference>
<dbReference type="GO" id="GO:0004553">
    <property type="term" value="F:hydrolase activity, hydrolyzing O-glycosyl compounds"/>
    <property type="evidence" value="ECO:0007669"/>
    <property type="project" value="InterPro"/>
</dbReference>
<feature type="compositionally biased region" description="Polar residues" evidence="5">
    <location>
        <begin position="4295"/>
        <end position="4306"/>
    </location>
</feature>
<gene>
    <name evidence="8" type="ORF">Mal33_18790</name>
</gene>
<dbReference type="PANTHER" id="PTHR11878">
    <property type="entry name" value="SODIUM/CALCIUM EXCHANGER"/>
    <property type="match status" value="1"/>
</dbReference>
<dbReference type="GO" id="GO:0005509">
    <property type="term" value="F:calcium ion binding"/>
    <property type="evidence" value="ECO:0007669"/>
    <property type="project" value="InterPro"/>
</dbReference>
<accession>A0A518IS39</accession>
<dbReference type="InterPro" id="IPR013425">
    <property type="entry name" value="Autotrns_rpt"/>
</dbReference>
<dbReference type="InterPro" id="IPR038081">
    <property type="entry name" value="CalX-like_sf"/>
</dbReference>
<dbReference type="GO" id="GO:0007154">
    <property type="term" value="P:cell communication"/>
    <property type="evidence" value="ECO:0007669"/>
    <property type="project" value="InterPro"/>
</dbReference>
<proteinExistence type="predicted"/>
<keyword evidence="9" id="KW-1185">Reference proteome</keyword>
<feature type="domain" description="Calx-beta" evidence="6">
    <location>
        <begin position="3389"/>
        <end position="3484"/>
    </location>
</feature>
<dbReference type="InterPro" id="IPR051171">
    <property type="entry name" value="CaCA"/>
</dbReference>
<keyword evidence="1" id="KW-0732">Signal</keyword>
<feature type="domain" description="Calx-beta" evidence="6">
    <location>
        <begin position="3722"/>
        <end position="3819"/>
    </location>
</feature>
<dbReference type="InterPro" id="IPR043710">
    <property type="entry name" value="DUF5650"/>
</dbReference>
<keyword evidence="4" id="KW-0813">Transport</keyword>
<dbReference type="InterPro" id="IPR003644">
    <property type="entry name" value="Calx_beta"/>
</dbReference>
<dbReference type="PANTHER" id="PTHR11878:SF65">
    <property type="entry name" value="NA_CA-EXCHANGE PROTEIN, ISOFORM G"/>
    <property type="match status" value="1"/>
</dbReference>
<feature type="domain" description="Dystroglycan-type cadherin-like" evidence="7">
    <location>
        <begin position="4078"/>
        <end position="4177"/>
    </location>
</feature>
<feature type="compositionally biased region" description="Basic and acidic residues" evidence="5">
    <location>
        <begin position="4307"/>
        <end position="4322"/>
    </location>
</feature>
<evidence type="ECO:0000256" key="3">
    <source>
        <dbReference type="ARBA" id="ARBA00022837"/>
    </source>
</evidence>
<dbReference type="InterPro" id="IPR006644">
    <property type="entry name" value="Cadg"/>
</dbReference>
<dbReference type="SUPFAM" id="SSF49313">
    <property type="entry name" value="Cadherin-like"/>
    <property type="match status" value="1"/>
</dbReference>
<dbReference type="Gene3D" id="1.10.1330.10">
    <property type="entry name" value="Dockerin domain"/>
    <property type="match status" value="1"/>
</dbReference>
<sequence length="4334" mass="439328">MRIRGKVFGSAKRKHQRMAARRRGLMQRTLRHEPLEDRRLLAVATWDGGGDDNLWSTAENWEGDAIPGLVDDLVFPASVPRPTNVNDFATGTEFGSILIAGNNYNISGSAVALSAGVRSSGSNNTFGLDIQLTDNGLVGNSANGTFSVGGAIDLNGHDLSITTASGTTRIQDTISGAGDLVAGGNGHIVFAASNSYTGSTSITGGTLVVQDAGGLGTADGTATTGTSLSNDAKLRLENSITVANEHLSITSGGTLESVGENEWDGDIVFGDSTWSNNYLRAYSGSSLRLGGDITSVGYGYLRATGGGSILFDGTATLSTSASSQFIVSSVTLAGSGSISNSYSSADYRIRLGSNATLRPGPADGTGILTLGESVRFVGSNNKVEIDLNGTTVGTQYDQINLIGDIDITNATLNLKIGDGFAPDGDVFTIVNNDASEPIVGEFSGLSEGALLITSGQVFRISYTGGTGNDVTLTHVGAAVAWDGGGGDNHWSTAANWSGDTLPSPGDHLLFEAGADQSTNVNDLAPGTEFGSILIAGNNYKISGSSVKLAGGVTSSGSNNTFGLDIQLTDDGSIGNSGSGTFSVLGAIDLNGNDLSITTASGTTRIQDTISGAGDLVTGGSGHTVFASSNAYTGSTSITGGTLVVQDAGGLGTADGAATTGTTLSNNAKLRLENSITVANEHLTVTTGGSLESSGENAWNGDIDFGDSTWYNFYLLASGGSSLRLGGDITSDGYGRVYATGGGSILFDGTTTLKASDSIQFYVFSATLAGSGSIYNSNSSADYRIRLGSNTALSPGPVDGTGILTLGESVRFVGSNNKVEIDLNGTTVGTQYDQINLSGDIDLNNATLNLKIGDGFAPDGDVFTIVNNDASEPIVGEFSGLSEGALLITRGQIFRISYTGGTGNDVTLTHVGAAVAWDGGGGDNHWSTAANWSGDTLPSPGDHLLFEAGADQSTNVNDLAPGTEFGSILIAGNNYKISGSSVKLAGGVTSSGSNNTFGLDIQLTDNGSIGNSGSGTFSVQGAIDLNGNDLSITTVSGTTRIQDAISGAGDLVTGGNGQTVFAASNPYTGSTSIAGGTLVVQDAGGLGTADGATATGTSLSNDAKLRLENSITVADEHLTITTGGWVESIGDNSWNGDIDFGDSTSSNNYLRAYGGSSLGLGGDISSVGYGRLYATGGGSIFFDGTTTLRTLDSSQFIVSSATLAGSGSINNSNSSADYRISLGSNATLGPGPADGTGILTLGESVRFVGSNNKVEIDLNGSTVGTQYDQISLSGDIDLNDATLNVDLSYAAIIGSTFTIIDNDQSEPIVGTFSGLPEGGLINVSGQSLQISYVGGTGNDVVLTAVTGLPVESVTSAAIIDDNLVISDVSAAGKADHLQVSFDGTHYTIQDISSPTPQPIGYININGATGNGTDTIVVPAAAFSGKILVNGQGGDDTLTLDYSTGNFAHRVDFDGGAGSDSLALSGGSFADADYHFVDEHSGSIDLSGNPTISYLGLEPIASTINATNVTLNYSSVDETIVVTDAGAGSTTVDSTAGEVVTFLNPSGSLTINAGDGADLINVDGLASDYAADLIIDGQSGDDTVKINGSISLANKQLALTSDTIITRASIQTGGGSITLDATNDITITAPLLSDGGVQTLKADSDGDGSGTLTLAMTLAQFVDPNPATGNQFGATVVPLTSGNVVVTSPYDDAGGNDAGAVYLFDGQTGELLSTLLGAADNSRVGSAGVTVLSNGNYVVRSPYWGSGVAANAGAVTWGDASNGVSGVISASNSLVGSTNEDQVGFGGVVALSNGNYVVRSRFWDNGLATDVGAVTWGEGSTGVSGVVSASNSLVGSKTNDRVGNYSVTPLSNGNYVVNSYEWDNGAATNAGAVTWGEGSTGVRGEISASNSLVGSKTYDQVGFGGVVELSNGNYVVHSTRWDNGAAIDAGAVTWGDGNSGITGAVSASNSLVGSKAYDQVGYDGVTSLGNGNYVVSSSSWGNGTATNAGAVTWGDGSTGITGAVSASNSLVGSKVNDYVGLAGVTRLSNDNYVVNSSSWGNGTATKAGAVTWGDGSTGITGVVSASNSLVGSKANDRVGYGDVTSLGNGNYVVRSYLWDNGAATDAGAVTWGDGSSGVRGVVNASNSLVGSKANDSVGNAGVTVLNNGNFVVSSAFWANGAASRAGAVTWGDGSTGVSGAVSDSNSLVGSKAQDRVGIRGVTALSNGNYVVSSSYWDNGTTPDAGAVTWGDGNTGIRGVVSDINSLVGSTTNDQVGYGGALSLSNGNYVVRSRFWDNGLATDAGAVTWGDGSTGVRGDVSVGNSLVGSAANDYVGMYGVSLSNGNYVVSSSYWDNGTTPDAGAVTWGDGNTGIRGVVSASNSLVGSKAFDRIGDSYLTTLANDNFVVFSPSWDNGAAIDAGAVTWGSGSVGITGLISDTNSVIGSTSGGVNSASVVADGNSDGLFVRLPNDGGGRVVVGSQDSGFQSISGSLDSGVGTISLHAAEVDLQAEITSTAGVSIASTQSGRPISLGTNASNSLGLTDAELDLISTPRLIVGDASSGDVTINGAIDLTGNAQLLEIHSGGTITDTNTAGADLIVETLRLFGNLQPGASVGIFSADGDMVLADNNSFTVDLDGSDAGDGSGFHDQIDATGSVDIGTGVALNVAGLTGYIPSGDQRYTIIQRTGGAGTFDGLPEGATISSDFLGSGRPASITYQGGDGDDVELLFLNTTPVAQPDAVSTTEDTPLLIDLFADNGNGVDSDAEDNLDRTLTVALTAPARGTLDNHADGTITFDPNGEFDDLDLGDSVDVTFTYQIEDSEGLTDSAMVTVTIQGVNDNPLAAVDVAATLTGTPVTIDALANDTDVDADDDPSNFSLTGVSIASTTGLASSPAAAGSVSIVANRVVFDPGTAFDELSAGQLATVVIDYTMRDQNGATSSSTVTVTVFQPVTVTVPDLDAGVIVSGTTELTIDFSRDVDPTAAAAPFTLVSVGQDGLLGSGDDVEVTITSTTYDGDSVTLAFAALTESVYRLAVADTLTDPAGYPIDGDGDGAAGGSFRIDFVVDVESAGGADIEIDMANHGSGQLIEGPDDAFDGLNRLQIDGVDFQPTASGTLTDSGATVVTGSQGLSGLTVSREVTLLAEGSEDFVRTIEVLQNATGADITTTVRVVGNLGSDAATNVFATSSGDAIADATDRWIGTDDADGTGSPAIIHYIYGPGELAPTAVQVIDDNVYWSFDVTVPAGETLRLATLTILGDTRADATAAAAALVAPAGFGGTAAAYLTQDELDSVANFQFQADVEFSVATASDSEADGGNLPKLLIDGIVSTPQSIDLTITGGSATLGADFTLPTSVTIPAGTYDGTLATAVAIALAITDDNLVELSEDVQLRLTTPSSGLRIEDADGDDTIQSTHVYSITDDDSATFTVENVSIEEGGTALFTVSLDNPIDTAVVVDIDFSGGTASAADYDNAAQSVTFAAGSTTGQTFSVTTTEDNLVELTETFIASLSTATTLGSRDVTATDTATGTITDDDSATFTVENVTIEEGGTALFTVSLDNPIDTAVVVDIDFSGGTAIAADYNNAAQSVTFAAGSTTGQTFSVATTEDNLVELTETFIASLSTATTVGSRDVTVTDTATGTITDDDSATFTVENVTIEEGGTALFTVLLDNPIDTAVVVDIDFSGGTASGSDYDNAAQTVTFAAGSTTGQTFSVATTEDNLVELTETFIASLSTATTLGARDVAVTDTATGTITDDDSATFTLENVSIAEGGTAFFTVSLDNPIDTDVSLAVNFTDGTATGGNVDYDSTAKTVTFVAGTVESQSFTVASVQDAIDEIDEDFQVNFASVGLIGSRQVSLGTAMGTILDNDTAGIVVHPTTGLTVTEDGGSSAVTVVLESQPTDVVTVQWTTTDSSEALVSANGTPFAATTTLTFTPANWDQPQTLTIQGQDDGVGDGTVTFAIESSVVSNDPNYDAMPLDSLQITSTDDEPAVSFQQVLDEQVWLDVSRVSPDGVVIFAWGTEPGSTYFPEYGVTLGIVDPTLGSLAEGGLDGTTSGLIPIPFTMEGQDYLFQAFELAPNPQVSNVLPLSLAGVPVVTTPNNAAPELSDDLPSFTATVDKPFAFDVPSDSFVDPDSDQTLVYNARLTDGAPLPDWLSFDATTQSFHSDSIPESGQWSIRVTATDRGAPVRYSSTKFILRSVADRSVWQNASDPQDVNGDGEITPIDALVVINQLNHRGDASLSDQISDGESMIDVNGDRRVTPVDALQVINRLNQSSPLADSSVPPTGEFGDREFSNESPALYDDAVDGFLAVGKTSKVASFDSPNSVDVQSPDSHSDLQEQDAKSKDDYESAVDLVFGDAF</sequence>
<keyword evidence="2" id="KW-0677">Repeat</keyword>
<evidence type="ECO:0000259" key="6">
    <source>
        <dbReference type="SMART" id="SM00237"/>
    </source>
</evidence>
<dbReference type="SUPFAM" id="SSF141072">
    <property type="entry name" value="CalX-like"/>
    <property type="match status" value="5"/>
</dbReference>
<evidence type="ECO:0000313" key="9">
    <source>
        <dbReference type="Proteomes" id="UP000316770"/>
    </source>
</evidence>
<dbReference type="Proteomes" id="UP000316770">
    <property type="component" value="Chromosome"/>
</dbReference>
<evidence type="ECO:0000313" key="8">
    <source>
        <dbReference type="EMBL" id="QDV55900.1"/>
    </source>
</evidence>
<dbReference type="GO" id="GO:0016020">
    <property type="term" value="C:membrane"/>
    <property type="evidence" value="ECO:0007669"/>
    <property type="project" value="InterPro"/>
</dbReference>
<dbReference type="Pfam" id="PF18888">
    <property type="entry name" value="DUF5650"/>
    <property type="match status" value="13"/>
</dbReference>
<evidence type="ECO:0000256" key="4">
    <source>
        <dbReference type="ARBA" id="ARBA00023065"/>
    </source>
</evidence>
<keyword evidence="3" id="KW-0106">Calcium</keyword>
<dbReference type="SMART" id="SM00237">
    <property type="entry name" value="Calx_beta"/>
    <property type="match status" value="4"/>
</dbReference>
<reference evidence="8 9" key="1">
    <citation type="submission" date="2019-02" db="EMBL/GenBank/DDBJ databases">
        <title>Deep-cultivation of Planctomycetes and their phenomic and genomic characterization uncovers novel biology.</title>
        <authorList>
            <person name="Wiegand S."/>
            <person name="Jogler M."/>
            <person name="Boedeker C."/>
            <person name="Pinto D."/>
            <person name="Vollmers J."/>
            <person name="Rivas-Marin E."/>
            <person name="Kohn T."/>
            <person name="Peeters S.H."/>
            <person name="Heuer A."/>
            <person name="Rast P."/>
            <person name="Oberbeckmann S."/>
            <person name="Bunk B."/>
            <person name="Jeske O."/>
            <person name="Meyerdierks A."/>
            <person name="Storesund J.E."/>
            <person name="Kallscheuer N."/>
            <person name="Luecker S."/>
            <person name="Lage O.M."/>
            <person name="Pohl T."/>
            <person name="Merkel B.J."/>
            <person name="Hornburger P."/>
            <person name="Mueller R.-W."/>
            <person name="Bruemmer F."/>
            <person name="Labrenz M."/>
            <person name="Spormann A.M."/>
            <person name="Op den Camp H."/>
            <person name="Overmann J."/>
            <person name="Amann R."/>
            <person name="Jetten M.S.M."/>
            <person name="Mascher T."/>
            <person name="Medema M.H."/>
            <person name="Devos D.P."/>
            <person name="Kaster A.-K."/>
            <person name="Ovreas L."/>
            <person name="Rohde M."/>
            <person name="Galperin M.Y."/>
            <person name="Jogler C."/>
        </authorList>
    </citation>
    <scope>NUCLEOTIDE SEQUENCE [LARGE SCALE GENOMIC DNA]</scope>
    <source>
        <strain evidence="8 9">Mal33</strain>
    </source>
</reference>
<dbReference type="NCBIfam" id="TIGR02601">
    <property type="entry name" value="autotrns_rpt"/>
    <property type="match status" value="2"/>
</dbReference>
<dbReference type="Gene3D" id="2.60.40.10">
    <property type="entry name" value="Immunoglobulins"/>
    <property type="match status" value="1"/>
</dbReference>
<dbReference type="GO" id="GO:0030001">
    <property type="term" value="P:metal ion transport"/>
    <property type="evidence" value="ECO:0007669"/>
    <property type="project" value="TreeGrafter"/>
</dbReference>
<name>A0A518IS39_9BACT</name>
<keyword evidence="4" id="KW-0406">Ion transport</keyword>
<dbReference type="InterPro" id="IPR036439">
    <property type="entry name" value="Dockerin_dom_sf"/>
</dbReference>
<evidence type="ECO:0000259" key="7">
    <source>
        <dbReference type="SMART" id="SM00736"/>
    </source>
</evidence>
<protein>
    <submittedName>
        <fullName evidence="8">Calx-beta domain protein</fullName>
    </submittedName>
</protein>
<dbReference type="Gene3D" id="2.60.40.2030">
    <property type="match status" value="6"/>
</dbReference>
<dbReference type="SMART" id="SM00736">
    <property type="entry name" value="CADG"/>
    <property type="match status" value="1"/>
</dbReference>
<organism evidence="8 9">
    <name type="scientific">Rosistilla oblonga</name>
    <dbReference type="NCBI Taxonomy" id="2527990"/>
    <lineage>
        <taxon>Bacteria</taxon>
        <taxon>Pseudomonadati</taxon>
        <taxon>Planctomycetota</taxon>
        <taxon>Planctomycetia</taxon>
        <taxon>Pirellulales</taxon>
        <taxon>Pirellulaceae</taxon>
        <taxon>Rosistilla</taxon>
    </lineage>
</organism>
<dbReference type="EMBL" id="CP036318">
    <property type="protein sequence ID" value="QDV55900.1"/>
    <property type="molecule type" value="Genomic_DNA"/>
</dbReference>